<dbReference type="EMBL" id="JBJQOH010000008">
    <property type="protein sequence ID" value="KAL3676418.1"/>
    <property type="molecule type" value="Genomic_DNA"/>
</dbReference>
<proteinExistence type="predicted"/>
<dbReference type="Proteomes" id="UP001633002">
    <property type="component" value="Unassembled WGS sequence"/>
</dbReference>
<evidence type="ECO:0000256" key="1">
    <source>
        <dbReference type="SAM" id="MobiDB-lite"/>
    </source>
</evidence>
<name>A0ABD3GBT8_9MARC</name>
<feature type="region of interest" description="Disordered" evidence="1">
    <location>
        <begin position="148"/>
        <end position="175"/>
    </location>
</feature>
<keyword evidence="3" id="KW-1185">Reference proteome</keyword>
<comment type="caution">
    <text evidence="2">The sequence shown here is derived from an EMBL/GenBank/DDBJ whole genome shotgun (WGS) entry which is preliminary data.</text>
</comment>
<organism evidence="2 3">
    <name type="scientific">Riccia sorocarpa</name>
    <dbReference type="NCBI Taxonomy" id="122646"/>
    <lineage>
        <taxon>Eukaryota</taxon>
        <taxon>Viridiplantae</taxon>
        <taxon>Streptophyta</taxon>
        <taxon>Embryophyta</taxon>
        <taxon>Marchantiophyta</taxon>
        <taxon>Marchantiopsida</taxon>
        <taxon>Marchantiidae</taxon>
        <taxon>Marchantiales</taxon>
        <taxon>Ricciaceae</taxon>
        <taxon>Riccia</taxon>
    </lineage>
</organism>
<evidence type="ECO:0000313" key="3">
    <source>
        <dbReference type="Proteomes" id="UP001633002"/>
    </source>
</evidence>
<evidence type="ECO:0000313" key="2">
    <source>
        <dbReference type="EMBL" id="KAL3676418.1"/>
    </source>
</evidence>
<dbReference type="AlphaFoldDB" id="A0ABD3GBT8"/>
<sequence>MTIKRPVLLREESFGPLLLIARQTFWFGEIARMEEELARARSIEEAGGEPTHPSTYWDRGLQIAREKSAFYGLPEEKYALAATRVKIRYEKGQKVTHHWDQGGEPGFRRRFLARYGREVNNDEVEFARVYDEHRLYAYIDGGGTFDGVEVDNKEDVSPPPAAGPDGAGPSTHHREDLMTYIEGERILATIVGRIPSSQDARSDPSSGNSE</sequence>
<reference evidence="2 3" key="1">
    <citation type="submission" date="2024-09" db="EMBL/GenBank/DDBJ databases">
        <title>Chromosome-scale assembly of Riccia sorocarpa.</title>
        <authorList>
            <person name="Paukszto L."/>
        </authorList>
    </citation>
    <scope>NUCLEOTIDE SEQUENCE [LARGE SCALE GENOMIC DNA]</scope>
    <source>
        <strain evidence="2">LP-2024</strain>
        <tissue evidence="2">Aerial parts of the thallus</tissue>
    </source>
</reference>
<protein>
    <submittedName>
        <fullName evidence="2">Uncharacterized protein</fullName>
    </submittedName>
</protein>
<gene>
    <name evidence="2" type="ORF">R1sor_026366</name>
</gene>
<accession>A0ABD3GBT8</accession>